<dbReference type="InterPro" id="IPR006016">
    <property type="entry name" value="UspA"/>
</dbReference>
<comment type="similarity">
    <text evidence="1">Belongs to the universal stress protein A family.</text>
</comment>
<dbReference type="InterPro" id="IPR006015">
    <property type="entry name" value="Universal_stress_UspA"/>
</dbReference>
<sequence length="153" mass="16989">MDRLMRHHMVIAVDGSENSRRAVEYVGSFLGGLAGYTVTLLNIIHAPEGDYFSSPQERERWIGAGREKAEKWLAGYRDLLVAEGFSPGDVAIRIAQRDGPSLARLILEELASLDAGTIVVGRQGLSPKEEFLFGSVSRQIVSHVRRRTVWVVQ</sequence>
<feature type="domain" description="UspA" evidence="2">
    <location>
        <begin position="5"/>
        <end position="151"/>
    </location>
</feature>
<protein>
    <recommendedName>
        <fullName evidence="2">UspA domain-containing protein</fullName>
    </recommendedName>
</protein>
<dbReference type="OrthoDB" id="5420527at2"/>
<dbReference type="PANTHER" id="PTHR46268">
    <property type="entry name" value="STRESS RESPONSE PROTEIN NHAX"/>
    <property type="match status" value="1"/>
</dbReference>
<dbReference type="EMBL" id="AP021874">
    <property type="protein sequence ID" value="BBO70722.1"/>
    <property type="molecule type" value="Genomic_DNA"/>
</dbReference>
<dbReference type="PRINTS" id="PR01438">
    <property type="entry name" value="UNVRSLSTRESS"/>
</dbReference>
<evidence type="ECO:0000259" key="2">
    <source>
        <dbReference type="Pfam" id="PF00582"/>
    </source>
</evidence>
<accession>A0A5K7YLV2</accession>
<evidence type="ECO:0000313" key="4">
    <source>
        <dbReference type="Proteomes" id="UP000427906"/>
    </source>
</evidence>
<dbReference type="KEGG" id="dalk:DSCA_46520"/>
<dbReference type="PANTHER" id="PTHR46268:SF6">
    <property type="entry name" value="UNIVERSAL STRESS PROTEIN UP12"/>
    <property type="match status" value="1"/>
</dbReference>
<dbReference type="Pfam" id="PF00582">
    <property type="entry name" value="Usp"/>
    <property type="match status" value="1"/>
</dbReference>
<dbReference type="InterPro" id="IPR014729">
    <property type="entry name" value="Rossmann-like_a/b/a_fold"/>
</dbReference>
<dbReference type="AlphaFoldDB" id="A0A5K7YLV2"/>
<evidence type="ECO:0000256" key="1">
    <source>
        <dbReference type="ARBA" id="ARBA00008791"/>
    </source>
</evidence>
<gene>
    <name evidence="3" type="ORF">DSCA_46520</name>
</gene>
<proteinExistence type="inferred from homology"/>
<evidence type="ECO:0000313" key="3">
    <source>
        <dbReference type="EMBL" id="BBO70722.1"/>
    </source>
</evidence>
<reference evidence="3 4" key="1">
    <citation type="submission" date="2019-11" db="EMBL/GenBank/DDBJ databases">
        <title>Comparative genomics of hydrocarbon-degrading Desulfosarcina strains.</title>
        <authorList>
            <person name="Watanabe M."/>
            <person name="Kojima H."/>
            <person name="Fukui M."/>
        </authorList>
    </citation>
    <scope>NUCLEOTIDE SEQUENCE [LARGE SCALE GENOMIC DNA]</scope>
    <source>
        <strain evidence="3 4">PL12</strain>
    </source>
</reference>
<dbReference type="SUPFAM" id="SSF52402">
    <property type="entry name" value="Adenine nucleotide alpha hydrolases-like"/>
    <property type="match status" value="1"/>
</dbReference>
<dbReference type="Gene3D" id="3.40.50.620">
    <property type="entry name" value="HUPs"/>
    <property type="match status" value="1"/>
</dbReference>
<dbReference type="RefSeq" id="WP_155318652.1">
    <property type="nucleotide sequence ID" value="NZ_AP021874.1"/>
</dbReference>
<organism evidence="3 4">
    <name type="scientific">Desulfosarcina alkanivorans</name>
    <dbReference type="NCBI Taxonomy" id="571177"/>
    <lineage>
        <taxon>Bacteria</taxon>
        <taxon>Pseudomonadati</taxon>
        <taxon>Thermodesulfobacteriota</taxon>
        <taxon>Desulfobacteria</taxon>
        <taxon>Desulfobacterales</taxon>
        <taxon>Desulfosarcinaceae</taxon>
        <taxon>Desulfosarcina</taxon>
    </lineage>
</organism>
<dbReference type="Proteomes" id="UP000427906">
    <property type="component" value="Chromosome"/>
</dbReference>
<name>A0A5K7YLV2_9BACT</name>
<keyword evidence="4" id="KW-1185">Reference proteome</keyword>
<dbReference type="CDD" id="cd00293">
    <property type="entry name" value="USP-like"/>
    <property type="match status" value="1"/>
</dbReference>